<reference evidence="5" key="1">
    <citation type="submission" date="2014-09" db="EMBL/GenBank/DDBJ databases">
        <authorList>
            <person name="Magalhaes I.L.F."/>
            <person name="Oliveira U."/>
            <person name="Santos F.R."/>
            <person name="Vidigal T.H.D.A."/>
            <person name="Brescovit A.D."/>
            <person name="Santos A.J."/>
        </authorList>
    </citation>
    <scope>NUCLEOTIDE SEQUENCE</scope>
    <source>
        <tissue evidence="5">Shoot tissue taken approximately 20 cm above the soil surface</tissue>
    </source>
</reference>
<dbReference type="PANTHER" id="PTHR16047">
    <property type="entry name" value="RFWD3 PROTEIN"/>
    <property type="match status" value="1"/>
</dbReference>
<name>A0A0A9GEP6_ARUDO</name>
<evidence type="ECO:0000256" key="2">
    <source>
        <dbReference type="ARBA" id="ARBA00012483"/>
    </source>
</evidence>
<evidence type="ECO:0000313" key="5">
    <source>
        <dbReference type="EMBL" id="JAE21031.1"/>
    </source>
</evidence>
<dbReference type="InterPro" id="IPR056527">
    <property type="entry name" value="WD40_RFWD3"/>
</dbReference>
<accession>A0A0A9GEP6</accession>
<protein>
    <recommendedName>
        <fullName evidence="2">RING-type E3 ubiquitin transferase</fullName>
        <ecNumber evidence="2">2.3.2.27</ecNumber>
    </recommendedName>
</protein>
<evidence type="ECO:0000256" key="1">
    <source>
        <dbReference type="ARBA" id="ARBA00000900"/>
    </source>
</evidence>
<dbReference type="EMBL" id="GBRH01176865">
    <property type="protein sequence ID" value="JAE21031.1"/>
    <property type="molecule type" value="Transcribed_RNA"/>
</dbReference>
<evidence type="ECO:0000256" key="3">
    <source>
        <dbReference type="ARBA" id="ARBA00034306"/>
    </source>
</evidence>
<dbReference type="Pfam" id="PF23419">
    <property type="entry name" value="WD40_RFWD3"/>
    <property type="match status" value="1"/>
</dbReference>
<dbReference type="GO" id="GO:0036297">
    <property type="term" value="P:interstrand cross-link repair"/>
    <property type="evidence" value="ECO:0007669"/>
    <property type="project" value="InterPro"/>
</dbReference>
<dbReference type="GO" id="GO:0061630">
    <property type="term" value="F:ubiquitin protein ligase activity"/>
    <property type="evidence" value="ECO:0007669"/>
    <property type="project" value="UniProtKB-EC"/>
</dbReference>
<dbReference type="InterPro" id="IPR015943">
    <property type="entry name" value="WD40/YVTN_repeat-like_dom_sf"/>
</dbReference>
<comment type="subcellular location">
    <subcellularLocation>
        <location evidence="3">Nucleus</location>
        <location evidence="3">Nuclear body</location>
    </subcellularLocation>
</comment>
<dbReference type="GO" id="GO:0016567">
    <property type="term" value="P:protein ubiquitination"/>
    <property type="evidence" value="ECO:0007669"/>
    <property type="project" value="InterPro"/>
</dbReference>
<proteinExistence type="predicted"/>
<feature type="domain" description="E3 ubiquitin-protein ligase RFWD3-like WD40" evidence="4">
    <location>
        <begin position="10"/>
        <end position="175"/>
    </location>
</feature>
<sequence>MLSTHEARKIFLPPDTKAVRDMCILSGGSAIFTSLGKRLSLFSMTTDSVVLQCDLPAPGWSCSADVSGSHQVYAGLQNGMLLVFDIRQTARPLHSMVGLSTHPVHTVHSVIDNNGYRKVLSASAIGPCMWNADGNQSRPNLLTGMENQRVCISLACAPPSSDLLVASFRPKVESPDDATASQVYL</sequence>
<dbReference type="PANTHER" id="PTHR16047:SF10">
    <property type="entry name" value="TRANSDUCIN_WD40 REPEAT-LIKE SUPERFAMILY PROTEIN"/>
    <property type="match status" value="1"/>
</dbReference>
<reference evidence="5" key="2">
    <citation type="journal article" date="2015" name="Data Brief">
        <title>Shoot transcriptome of the giant reed, Arundo donax.</title>
        <authorList>
            <person name="Barrero R.A."/>
            <person name="Guerrero F.D."/>
            <person name="Moolhuijzen P."/>
            <person name="Goolsby J.A."/>
            <person name="Tidwell J."/>
            <person name="Bellgard S.E."/>
            <person name="Bellgard M.I."/>
        </authorList>
    </citation>
    <scope>NUCLEOTIDE SEQUENCE</scope>
    <source>
        <tissue evidence="5">Shoot tissue taken approximately 20 cm above the soil surface</tissue>
    </source>
</reference>
<dbReference type="Gene3D" id="2.130.10.10">
    <property type="entry name" value="YVTN repeat-like/Quinoprotein amine dehydrogenase"/>
    <property type="match status" value="1"/>
</dbReference>
<dbReference type="InterPro" id="IPR036322">
    <property type="entry name" value="WD40_repeat_dom_sf"/>
</dbReference>
<comment type="catalytic activity">
    <reaction evidence="1">
        <text>S-ubiquitinyl-[E2 ubiquitin-conjugating enzyme]-L-cysteine + [acceptor protein]-L-lysine = [E2 ubiquitin-conjugating enzyme]-L-cysteine + N(6)-ubiquitinyl-[acceptor protein]-L-lysine.</text>
        <dbReference type="EC" id="2.3.2.27"/>
    </reaction>
</comment>
<dbReference type="GO" id="GO:0016604">
    <property type="term" value="C:nuclear body"/>
    <property type="evidence" value="ECO:0007669"/>
    <property type="project" value="UniProtKB-SubCell"/>
</dbReference>
<dbReference type="AlphaFoldDB" id="A0A0A9GEP6"/>
<dbReference type="SUPFAM" id="SSF50978">
    <property type="entry name" value="WD40 repeat-like"/>
    <property type="match status" value="1"/>
</dbReference>
<organism evidence="5">
    <name type="scientific">Arundo donax</name>
    <name type="common">Giant reed</name>
    <name type="synonym">Donax arundinaceus</name>
    <dbReference type="NCBI Taxonomy" id="35708"/>
    <lineage>
        <taxon>Eukaryota</taxon>
        <taxon>Viridiplantae</taxon>
        <taxon>Streptophyta</taxon>
        <taxon>Embryophyta</taxon>
        <taxon>Tracheophyta</taxon>
        <taxon>Spermatophyta</taxon>
        <taxon>Magnoliopsida</taxon>
        <taxon>Liliopsida</taxon>
        <taxon>Poales</taxon>
        <taxon>Poaceae</taxon>
        <taxon>PACMAD clade</taxon>
        <taxon>Arundinoideae</taxon>
        <taxon>Arundineae</taxon>
        <taxon>Arundo</taxon>
    </lineage>
</organism>
<dbReference type="InterPro" id="IPR037381">
    <property type="entry name" value="RFWD3"/>
</dbReference>
<dbReference type="EC" id="2.3.2.27" evidence="2"/>
<evidence type="ECO:0000259" key="4">
    <source>
        <dbReference type="Pfam" id="PF23419"/>
    </source>
</evidence>